<reference evidence="4 5" key="1">
    <citation type="submission" date="2018-08" db="EMBL/GenBank/DDBJ databases">
        <title>A genome reference for cultivated species of the human gut microbiota.</title>
        <authorList>
            <person name="Zou Y."/>
            <person name="Xue W."/>
            <person name="Luo G."/>
        </authorList>
    </citation>
    <scope>NUCLEOTIDE SEQUENCE [LARGE SCALE GENOMIC DNA]</scope>
    <source>
        <strain evidence="4 5">AM17-44</strain>
    </source>
</reference>
<feature type="coiled-coil region" evidence="1">
    <location>
        <begin position="1020"/>
        <end position="1073"/>
    </location>
</feature>
<evidence type="ECO:0000256" key="2">
    <source>
        <dbReference type="SAM" id="MobiDB-lite"/>
    </source>
</evidence>
<feature type="coiled-coil region" evidence="1">
    <location>
        <begin position="496"/>
        <end position="531"/>
    </location>
</feature>
<dbReference type="Pfam" id="PF20155">
    <property type="entry name" value="TMP_3"/>
    <property type="match status" value="1"/>
</dbReference>
<feature type="coiled-coil region" evidence="1">
    <location>
        <begin position="575"/>
        <end position="679"/>
    </location>
</feature>
<dbReference type="Proteomes" id="UP000284998">
    <property type="component" value="Unassembled WGS sequence"/>
</dbReference>
<evidence type="ECO:0000313" key="4">
    <source>
        <dbReference type="EMBL" id="RHH44082.1"/>
    </source>
</evidence>
<protein>
    <submittedName>
        <fullName evidence="4">Phage tail tape measure protein</fullName>
    </submittedName>
</protein>
<feature type="coiled-coil region" evidence="1">
    <location>
        <begin position="8"/>
        <end position="61"/>
    </location>
</feature>
<name>A0A414WYG5_9BACT</name>
<feature type="domain" description="Tape measure protein N-terminal" evidence="3">
    <location>
        <begin position="205"/>
        <end position="390"/>
    </location>
</feature>
<keyword evidence="1" id="KW-0175">Coiled coil</keyword>
<evidence type="ECO:0000259" key="3">
    <source>
        <dbReference type="Pfam" id="PF20155"/>
    </source>
</evidence>
<dbReference type="RefSeq" id="WP_118243731.1">
    <property type="nucleotide sequence ID" value="NZ_QRJS01000019.1"/>
</dbReference>
<evidence type="ECO:0000256" key="1">
    <source>
        <dbReference type="SAM" id="Coils"/>
    </source>
</evidence>
<comment type="caution">
    <text evidence="4">The sequence shown here is derived from an EMBL/GenBank/DDBJ whole genome shotgun (WGS) entry which is preliminary data.</text>
</comment>
<dbReference type="EMBL" id="QRJS01000019">
    <property type="protein sequence ID" value="RHH44082.1"/>
    <property type="molecule type" value="Genomic_DNA"/>
</dbReference>
<accession>A0A414WYG5</accession>
<dbReference type="PANTHER" id="PTHR23159:SF60">
    <property type="entry name" value="SPINDLE ASSEMBLY ABNORMAL PROTEIN 4"/>
    <property type="match status" value="1"/>
</dbReference>
<feature type="coiled-coil region" evidence="1">
    <location>
        <begin position="725"/>
        <end position="816"/>
    </location>
</feature>
<evidence type="ECO:0000313" key="5">
    <source>
        <dbReference type="Proteomes" id="UP000284998"/>
    </source>
</evidence>
<sequence>MATLVFRVSAQYDEVIRLRNEISKLEAQLKKMDVNKSPAAAKALETQLASARQQMMGLVTEAAKAGAVMEKDFKSNIYNASQSVNDFTQKIIDQKRVVKDVEHDVKRLGNAYKTALKRNPTGAAGLLSEYQSAKKTLDEEKATLFGLTQQQAEARLSVKRLKDEYAAFKEEAGETVEANEKMSVSLTKVLGVIGGVTALKNFATELVNVRGQFQQLEIAFSTMLKSKEKADKLMSELVDIAAKTPFDLQGVASSAKQMIAYGSSAENVGDELVMLGNVAAGVGSQLSEIAYLYGTLRTQGRAYAVDIRQFAGRGIPIYEELAKVLGVTKDEVSGLVKEGKVGFKEVEQAFKNMTSESGIYYNLMQEQSKSLTGQLSNLGDAWDTMLNEIGKDTQGIASAGISGLKGLIENYETVGKILIGLIATYGTYKTALIVVRIAQDTLTARMELAILVTKAQTIAQKALNTVMKANPYVLVATVLAGLVATMWAFHDSTTASEKAQQKFNEEQKNFANQEEERKKKIEELIRVIQDETETEFSKIKAYEELQRYSPALSSAYTREQLAVLNLAEANKELNKERDKNSYENILKNIQQWEEKIKSLNASLKNAGQGAPLIASQIESAKANLNKWESALSEYNRLKKETEENSKPVEVKLMEARSNREQIIREYNIARQILQEEQEKIKNFPFATIPIDVQIRFNNAQAALKGIDGTIFGLESQREASEKSYQQAYKEAKAVYEAKLKAVEDAKKGTESAYKKAVEELEAAEKSYKSLGGITGDTLAKQENDAKKDAERQKKEQQQVAEELLQLRRTNQQEEINLMEEGSEKKRRQIELDYQKEIDAYNKAKAKYGEIDEVKVMKSNAESKRNKSFYEVDIESLQAEKDALNSYLQEYGTFQQRKYAIAQEYADKIAKAQTNAEKIRLGKERDSKLSGIESNALKANIDWVTVFGEFGGMFSNMIKPALEDARKYMQTDEFKNSDASSQQAIVDAVNQMEKSLGGAGGLDFKKLGDNVQAYQNSVVSLNLAKEQEADALERLVTAQEEYENALKNGTEEQKNAAKEALANAQSNADLASANVQMQSENVEKAQKGMSETATALKANMDNVVQGLQQITSGGLTNIYNGLIQAGKGVGGAAGKLADSLESVPVVGWILSIIDIFKDGISIVISGLLDSVFSAVSGIIEDVLSGDLFVSIGESLMKGIGSIFDAISFGGFSKLTSIGSNAKEVQEAIDRLTDRNEALQGSIDALNDTIKAGRGAISVNAARKAVKYQDEQNANYLKIAQEQARYSGNHHSWNYYWGGFTQSQINDFSNQIGRNWNGSLWDLSPEEMKLLKGNVDMWTQIQNTGKGGYGGRLTEKLDDYIEQAGKIEELETQLNESLTGMTFDSMYDSFIDTLMDMDASAEDFADNMSEYFMRAMLSNKIGELYYDRLNEWYEDFAKRMEDGALDDNELDYLQGKWNGIVSDAIKERDDIASAVGYDNKETQEQQSASSRGFGTEMTHEDAGELSGRFTAVYESNLRIETAEQQQTVAITELRGSIGSLTSQVTGLYNIADETRTILANSYLELQQIRENTGEIVKPIKQMQADISEVKRNTSRL</sequence>
<proteinExistence type="predicted"/>
<dbReference type="InterPro" id="IPR013491">
    <property type="entry name" value="Tape_meas_N"/>
</dbReference>
<feature type="coiled-coil region" evidence="1">
    <location>
        <begin position="1220"/>
        <end position="1247"/>
    </location>
</feature>
<feature type="region of interest" description="Disordered" evidence="2">
    <location>
        <begin position="1473"/>
        <end position="1496"/>
    </location>
</feature>
<feature type="coiled-coil region" evidence="1">
    <location>
        <begin position="151"/>
        <end position="178"/>
    </location>
</feature>
<gene>
    <name evidence="4" type="ORF">DW204_08750</name>
</gene>
<dbReference type="NCBIfam" id="TIGR02675">
    <property type="entry name" value="tape_meas_nterm"/>
    <property type="match status" value="1"/>
</dbReference>
<organism evidence="4 5">
    <name type="scientific">Phocaeicola plebeius</name>
    <dbReference type="NCBI Taxonomy" id="310297"/>
    <lineage>
        <taxon>Bacteria</taxon>
        <taxon>Pseudomonadati</taxon>
        <taxon>Bacteroidota</taxon>
        <taxon>Bacteroidia</taxon>
        <taxon>Bacteroidales</taxon>
        <taxon>Bacteroidaceae</taxon>
        <taxon>Phocaeicola</taxon>
    </lineage>
</organism>
<dbReference type="PANTHER" id="PTHR23159">
    <property type="entry name" value="CENTROSOMAL PROTEIN 2"/>
    <property type="match status" value="1"/>
</dbReference>